<feature type="region of interest" description="Disordered" evidence="1">
    <location>
        <begin position="1"/>
        <end position="31"/>
    </location>
</feature>
<dbReference type="AlphaFoldDB" id="A0A2P2NYP5"/>
<proteinExistence type="predicted"/>
<protein>
    <submittedName>
        <fullName evidence="2">Uncharacterized protein</fullName>
    </submittedName>
</protein>
<organism evidence="2">
    <name type="scientific">Rhizophora mucronata</name>
    <name type="common">Asiatic mangrove</name>
    <dbReference type="NCBI Taxonomy" id="61149"/>
    <lineage>
        <taxon>Eukaryota</taxon>
        <taxon>Viridiplantae</taxon>
        <taxon>Streptophyta</taxon>
        <taxon>Embryophyta</taxon>
        <taxon>Tracheophyta</taxon>
        <taxon>Spermatophyta</taxon>
        <taxon>Magnoliopsida</taxon>
        <taxon>eudicotyledons</taxon>
        <taxon>Gunneridae</taxon>
        <taxon>Pentapetalae</taxon>
        <taxon>rosids</taxon>
        <taxon>fabids</taxon>
        <taxon>Malpighiales</taxon>
        <taxon>Rhizophoraceae</taxon>
        <taxon>Rhizophora</taxon>
    </lineage>
</organism>
<dbReference type="EMBL" id="GGEC01067152">
    <property type="protein sequence ID" value="MBX47636.1"/>
    <property type="molecule type" value="Transcribed_RNA"/>
</dbReference>
<reference evidence="2" key="1">
    <citation type="submission" date="2018-02" db="EMBL/GenBank/DDBJ databases">
        <title>Rhizophora mucronata_Transcriptome.</title>
        <authorList>
            <person name="Meera S.P."/>
            <person name="Sreeshan A."/>
            <person name="Augustine A."/>
        </authorList>
    </citation>
    <scope>NUCLEOTIDE SEQUENCE</scope>
    <source>
        <tissue evidence="2">Leaf</tissue>
    </source>
</reference>
<evidence type="ECO:0000313" key="2">
    <source>
        <dbReference type="EMBL" id="MBX47636.1"/>
    </source>
</evidence>
<sequence>MVKPLEFQTLFQQTKRSKQRDQQPQRARISG</sequence>
<evidence type="ECO:0000256" key="1">
    <source>
        <dbReference type="SAM" id="MobiDB-lite"/>
    </source>
</evidence>
<accession>A0A2P2NYP5</accession>
<name>A0A2P2NYP5_RHIMU</name>